<comment type="caution">
    <text evidence="2">The sequence shown here is derived from an EMBL/GenBank/DDBJ whole genome shotgun (WGS) entry which is preliminary data.</text>
</comment>
<name>A0A8S3UWH8_MYTED</name>
<feature type="compositionally biased region" description="Polar residues" evidence="1">
    <location>
        <begin position="268"/>
        <end position="281"/>
    </location>
</feature>
<evidence type="ECO:0000313" key="2">
    <source>
        <dbReference type="EMBL" id="CAG2248585.1"/>
    </source>
</evidence>
<evidence type="ECO:0000256" key="1">
    <source>
        <dbReference type="SAM" id="MobiDB-lite"/>
    </source>
</evidence>
<keyword evidence="3" id="KW-1185">Reference proteome</keyword>
<reference evidence="2" key="1">
    <citation type="submission" date="2021-03" db="EMBL/GenBank/DDBJ databases">
        <authorList>
            <person name="Bekaert M."/>
        </authorList>
    </citation>
    <scope>NUCLEOTIDE SEQUENCE</scope>
</reference>
<feature type="region of interest" description="Disordered" evidence="1">
    <location>
        <begin position="256"/>
        <end position="294"/>
    </location>
</feature>
<accession>A0A8S3UWH8</accession>
<proteinExistence type="predicted"/>
<dbReference type="EMBL" id="CAJPWZ010002944">
    <property type="protein sequence ID" value="CAG2248585.1"/>
    <property type="molecule type" value="Genomic_DNA"/>
</dbReference>
<organism evidence="2 3">
    <name type="scientific">Mytilus edulis</name>
    <name type="common">Blue mussel</name>
    <dbReference type="NCBI Taxonomy" id="6550"/>
    <lineage>
        <taxon>Eukaryota</taxon>
        <taxon>Metazoa</taxon>
        <taxon>Spiralia</taxon>
        <taxon>Lophotrochozoa</taxon>
        <taxon>Mollusca</taxon>
        <taxon>Bivalvia</taxon>
        <taxon>Autobranchia</taxon>
        <taxon>Pteriomorphia</taxon>
        <taxon>Mytilida</taxon>
        <taxon>Mytiloidea</taxon>
        <taxon>Mytilidae</taxon>
        <taxon>Mytilinae</taxon>
        <taxon>Mytilus</taxon>
    </lineage>
</organism>
<feature type="region of interest" description="Disordered" evidence="1">
    <location>
        <begin position="343"/>
        <end position="370"/>
    </location>
</feature>
<feature type="compositionally biased region" description="Basic and acidic residues" evidence="1">
    <location>
        <begin position="358"/>
        <end position="370"/>
    </location>
</feature>
<dbReference type="AlphaFoldDB" id="A0A8S3UWH8"/>
<gene>
    <name evidence="2" type="ORF">MEDL_60415</name>
</gene>
<dbReference type="OrthoDB" id="6171415at2759"/>
<dbReference type="Proteomes" id="UP000683360">
    <property type="component" value="Unassembled WGS sequence"/>
</dbReference>
<sequence length="370" mass="41834">MSNWEVRQDLCGLCIIVKGFIKETNADIIRNIFPESVRSAPVIRSVNFELPEREWIVQFRVIHETKKYIGKKIDCPPGCLEVNACELPCDIPEEWLQPRLYPSLQLSANNETGSTAQSSLENNSSYQHQTDIWVPPTQKYDGDPRLCHNSDNYSTYQPTGAPRYPCVQNDSVPKHLHLGEENRFTGQQGRNDRAPFTIQPIIGPRFPLQKTSFGIGINQQPICPLQRHQENDSLPGAGGNPMFQYQQRTDEYSPLVPQPEQSVADDGTPTQQPRNANQAQKAVSPGQVPQHPNMQVHYPVPRYWGPQQQFSPFRQGFHMGMPQHGQYGMHQAGYSPYGGYYPPPGNHGDAYQQQFASDDGHENQRIEGQG</sequence>
<protein>
    <submittedName>
        <fullName evidence="2">Uncharacterized protein</fullName>
    </submittedName>
</protein>
<evidence type="ECO:0000313" key="3">
    <source>
        <dbReference type="Proteomes" id="UP000683360"/>
    </source>
</evidence>